<dbReference type="Pfam" id="PF00467">
    <property type="entry name" value="KOW"/>
    <property type="match status" value="1"/>
</dbReference>
<feature type="domain" description="NusG-like N-terminal" evidence="5">
    <location>
        <begin position="50"/>
        <end position="145"/>
    </location>
</feature>
<dbReference type="SUPFAM" id="SSF82679">
    <property type="entry name" value="N-utilization substance G protein NusG, N-terminal domain"/>
    <property type="match status" value="1"/>
</dbReference>
<dbReference type="InterPro" id="IPR005824">
    <property type="entry name" value="KOW"/>
</dbReference>
<organism evidence="6 7">
    <name type="scientific">[Clostridium] symbiosum ATCC 14940</name>
    <dbReference type="NCBI Taxonomy" id="411472"/>
    <lineage>
        <taxon>Bacteria</taxon>
        <taxon>Bacillati</taxon>
        <taxon>Bacillota</taxon>
        <taxon>Clostridia</taxon>
        <taxon>Lachnospirales</taxon>
        <taxon>Lachnospiraceae</taxon>
        <taxon>Otoolea</taxon>
    </lineage>
</organism>
<dbReference type="InterPro" id="IPR043425">
    <property type="entry name" value="NusG-like"/>
</dbReference>
<dbReference type="Proteomes" id="UP000016491">
    <property type="component" value="Unassembled WGS sequence"/>
</dbReference>
<dbReference type="InterPro" id="IPR014722">
    <property type="entry name" value="Rib_uL2_dom2"/>
</dbReference>
<accession>A0ABC9U1X4</accession>
<sequence>MVIGDNNGSCTRNLYFALRADGGAYPILPEMKQQLWTLPLVREGKTTDMWYVIQVQGGQEEKTAELIKKQLTLCDDSLRECFIPKKERMKKFKGRWQQVEELLFPGYVFADSGNAEELYRRLKQVGRLTKVLQDGNFLFLSLSEDEEQRIKAIGDCRHVTRVSKVQVVGGEYSGKVDGIDRGKNVVVRDGPLKGLEGHVIKVNLHKREVTVQMPFAGRMVDVKLGIELVDMKPAREEITNQIY</sequence>
<dbReference type="Gene3D" id="2.30.30.30">
    <property type="match status" value="1"/>
</dbReference>
<evidence type="ECO:0000313" key="6">
    <source>
        <dbReference type="EMBL" id="ERI79278.1"/>
    </source>
</evidence>
<keyword evidence="2" id="KW-0805">Transcription regulation</keyword>
<keyword evidence="1" id="KW-0889">Transcription antitermination</keyword>
<dbReference type="Gene3D" id="3.30.70.940">
    <property type="entry name" value="NusG, N-terminal domain"/>
    <property type="match status" value="1"/>
</dbReference>
<dbReference type="SUPFAM" id="SSF50104">
    <property type="entry name" value="Translation proteins SH3-like domain"/>
    <property type="match status" value="1"/>
</dbReference>
<dbReference type="AlphaFoldDB" id="A0ABC9U1X4"/>
<dbReference type="InterPro" id="IPR047663">
    <property type="entry name" value="Transcription_antiterm_LoaP"/>
</dbReference>
<proteinExistence type="predicted"/>
<dbReference type="InterPro" id="IPR008991">
    <property type="entry name" value="Translation_prot_SH3-like_sf"/>
</dbReference>
<dbReference type="EMBL" id="AWSU01000080">
    <property type="protein sequence ID" value="ERI79278.1"/>
    <property type="molecule type" value="Genomic_DNA"/>
</dbReference>
<protein>
    <submittedName>
        <fullName evidence="6">Transcription termination/antitermination factor NusG</fullName>
    </submittedName>
</protein>
<dbReference type="NCBIfam" id="NF033641">
    <property type="entry name" value="antiterm_LoaP"/>
    <property type="match status" value="1"/>
</dbReference>
<feature type="domain" description="KOW" evidence="4">
    <location>
        <begin position="181"/>
        <end position="211"/>
    </location>
</feature>
<evidence type="ECO:0000256" key="1">
    <source>
        <dbReference type="ARBA" id="ARBA00022814"/>
    </source>
</evidence>
<name>A0ABC9U1X4_CLOSY</name>
<gene>
    <name evidence="6" type="ORF">CLOSYM_01013</name>
</gene>
<evidence type="ECO:0000259" key="4">
    <source>
        <dbReference type="Pfam" id="PF00467"/>
    </source>
</evidence>
<evidence type="ECO:0000259" key="5">
    <source>
        <dbReference type="Pfam" id="PF02357"/>
    </source>
</evidence>
<dbReference type="PANTHER" id="PTHR30265:SF4">
    <property type="entry name" value="KOW MOTIF FAMILY PROTEIN, EXPRESSED"/>
    <property type="match status" value="1"/>
</dbReference>
<dbReference type="PANTHER" id="PTHR30265">
    <property type="entry name" value="RHO-INTERACTING TRANSCRIPTION TERMINATION FACTOR NUSG"/>
    <property type="match status" value="1"/>
</dbReference>
<evidence type="ECO:0000256" key="3">
    <source>
        <dbReference type="ARBA" id="ARBA00023163"/>
    </source>
</evidence>
<dbReference type="InterPro" id="IPR036735">
    <property type="entry name" value="NGN_dom_sf"/>
</dbReference>
<dbReference type="InterPro" id="IPR006645">
    <property type="entry name" value="NGN-like_dom"/>
</dbReference>
<evidence type="ECO:0000256" key="2">
    <source>
        <dbReference type="ARBA" id="ARBA00023015"/>
    </source>
</evidence>
<evidence type="ECO:0000313" key="7">
    <source>
        <dbReference type="Proteomes" id="UP000016491"/>
    </source>
</evidence>
<comment type="caution">
    <text evidence="6">The sequence shown here is derived from an EMBL/GenBank/DDBJ whole genome shotgun (WGS) entry which is preliminary data.</text>
</comment>
<reference evidence="6 7" key="1">
    <citation type="submission" date="2013-07" db="EMBL/GenBank/DDBJ databases">
        <authorList>
            <person name="Weinstock G."/>
            <person name="Sodergren E."/>
            <person name="Wylie T."/>
            <person name="Fulton L."/>
            <person name="Fulton R."/>
            <person name="Fronick C."/>
            <person name="O'Laughlin M."/>
            <person name="Godfrey J."/>
            <person name="Miner T."/>
            <person name="Herter B."/>
            <person name="Appelbaum E."/>
            <person name="Cordes M."/>
            <person name="Lek S."/>
            <person name="Wollam A."/>
            <person name="Pepin K.H."/>
            <person name="Palsikar V.B."/>
            <person name="Mitreva M."/>
            <person name="Wilson R.K."/>
        </authorList>
    </citation>
    <scope>NUCLEOTIDE SEQUENCE [LARGE SCALE GENOMIC DNA]</scope>
    <source>
        <strain evidence="6 7">ATCC 14940</strain>
    </source>
</reference>
<dbReference type="GO" id="GO:0031564">
    <property type="term" value="P:transcription antitermination"/>
    <property type="evidence" value="ECO:0007669"/>
    <property type="project" value="UniProtKB-KW"/>
</dbReference>
<dbReference type="Pfam" id="PF02357">
    <property type="entry name" value="NusG"/>
    <property type="match status" value="1"/>
</dbReference>
<keyword evidence="3" id="KW-0804">Transcription</keyword>